<evidence type="ECO:0000313" key="2">
    <source>
        <dbReference type="Proteomes" id="UP000736787"/>
    </source>
</evidence>
<dbReference type="EMBL" id="RCMK01004299">
    <property type="protein sequence ID" value="KAG2871886.1"/>
    <property type="molecule type" value="Genomic_DNA"/>
</dbReference>
<evidence type="ECO:0000313" key="1">
    <source>
        <dbReference type="EMBL" id="KAG2871886.1"/>
    </source>
</evidence>
<dbReference type="AlphaFoldDB" id="A0A8T1A7P3"/>
<accession>A0A8T1A7P3</accession>
<protein>
    <submittedName>
        <fullName evidence="1">Uncharacterized protein</fullName>
    </submittedName>
</protein>
<gene>
    <name evidence="1" type="ORF">PC117_g28144</name>
</gene>
<reference evidence="1" key="1">
    <citation type="submission" date="2018-10" db="EMBL/GenBank/DDBJ databases">
        <title>Effector identification in a new, highly contiguous assembly of the strawberry crown rot pathogen Phytophthora cactorum.</title>
        <authorList>
            <person name="Armitage A.D."/>
            <person name="Nellist C.F."/>
            <person name="Bates H."/>
            <person name="Vickerstaff R.J."/>
            <person name="Harrison R.J."/>
        </authorList>
    </citation>
    <scope>NUCLEOTIDE SEQUENCE</scope>
    <source>
        <strain evidence="1">4040</strain>
    </source>
</reference>
<sequence>MLLHVEDPSVSLNQVMRSKRKWSEAEPIPGASGDYHKRFLCPHDWSKSN</sequence>
<organism evidence="1 2">
    <name type="scientific">Phytophthora cactorum</name>
    <dbReference type="NCBI Taxonomy" id="29920"/>
    <lineage>
        <taxon>Eukaryota</taxon>
        <taxon>Sar</taxon>
        <taxon>Stramenopiles</taxon>
        <taxon>Oomycota</taxon>
        <taxon>Peronosporomycetes</taxon>
        <taxon>Peronosporales</taxon>
        <taxon>Peronosporaceae</taxon>
        <taxon>Phytophthora</taxon>
    </lineage>
</organism>
<name>A0A8T1A7P3_9STRA</name>
<comment type="caution">
    <text evidence="1">The sequence shown here is derived from an EMBL/GenBank/DDBJ whole genome shotgun (WGS) entry which is preliminary data.</text>
</comment>
<dbReference type="Proteomes" id="UP000736787">
    <property type="component" value="Unassembled WGS sequence"/>
</dbReference>
<proteinExistence type="predicted"/>